<dbReference type="SUPFAM" id="SSF52833">
    <property type="entry name" value="Thioredoxin-like"/>
    <property type="match status" value="1"/>
</dbReference>
<dbReference type="AlphaFoldDB" id="A0A0K1PDD0"/>
<proteinExistence type="predicted"/>
<dbReference type="PANTHER" id="PTHR42852:SF13">
    <property type="entry name" value="PROTEIN DIPZ"/>
    <property type="match status" value="1"/>
</dbReference>
<evidence type="ECO:0000259" key="1">
    <source>
        <dbReference type="PROSITE" id="PS51352"/>
    </source>
</evidence>
<dbReference type="EMBL" id="CP012332">
    <property type="protein sequence ID" value="AKU91548.1"/>
    <property type="molecule type" value="Genomic_DNA"/>
</dbReference>
<sequence>MRRLLFFIVVAAVIGACGPIDDGVGGTGGDGGQSDRSQYPTGPYGVKERSVIDNLSFADVEGAPISLNDIFSNEKNRVLLISAAAEWCAPCIEEKQKLAALYNEFHGRGLEVMVGIFQNAKSQPATLETIRAWRNDPKGVLPYHVVLDDQFKLGNYYNTDLFPMNMVVNLDDMKIVKIMTSFDEPTIRAVIQGYLPK</sequence>
<protein>
    <recommendedName>
        <fullName evidence="1">Thioredoxin domain-containing protein</fullName>
    </recommendedName>
</protein>
<dbReference type="PROSITE" id="PS51257">
    <property type="entry name" value="PROKAR_LIPOPROTEIN"/>
    <property type="match status" value="1"/>
</dbReference>
<dbReference type="PANTHER" id="PTHR42852">
    <property type="entry name" value="THIOL:DISULFIDE INTERCHANGE PROTEIN DSBE"/>
    <property type="match status" value="1"/>
</dbReference>
<dbReference type="KEGG" id="vin:AKJ08_1935"/>
<dbReference type="PROSITE" id="PS51352">
    <property type="entry name" value="THIOREDOXIN_2"/>
    <property type="match status" value="1"/>
</dbReference>
<evidence type="ECO:0000313" key="3">
    <source>
        <dbReference type="Proteomes" id="UP000055590"/>
    </source>
</evidence>
<dbReference type="Pfam" id="PF00578">
    <property type="entry name" value="AhpC-TSA"/>
    <property type="match status" value="1"/>
</dbReference>
<name>A0A0K1PDD0_9BACT</name>
<dbReference type="STRING" id="1391653.AKJ08_1935"/>
<dbReference type="InterPro" id="IPR013766">
    <property type="entry name" value="Thioredoxin_domain"/>
</dbReference>
<dbReference type="InterPro" id="IPR036249">
    <property type="entry name" value="Thioredoxin-like_sf"/>
</dbReference>
<gene>
    <name evidence="2" type="ORF">AKJ08_1935</name>
</gene>
<keyword evidence="3" id="KW-1185">Reference proteome</keyword>
<dbReference type="OrthoDB" id="9813820at2"/>
<organism evidence="2 3">
    <name type="scientific">Vulgatibacter incomptus</name>
    <dbReference type="NCBI Taxonomy" id="1391653"/>
    <lineage>
        <taxon>Bacteria</taxon>
        <taxon>Pseudomonadati</taxon>
        <taxon>Myxococcota</taxon>
        <taxon>Myxococcia</taxon>
        <taxon>Myxococcales</taxon>
        <taxon>Cystobacterineae</taxon>
        <taxon>Vulgatibacteraceae</taxon>
        <taxon>Vulgatibacter</taxon>
    </lineage>
</organism>
<reference evidence="2 3" key="1">
    <citation type="submission" date="2015-08" db="EMBL/GenBank/DDBJ databases">
        <authorList>
            <person name="Babu N.S."/>
            <person name="Beckwith C.J."/>
            <person name="Beseler K.G."/>
            <person name="Brison A."/>
            <person name="Carone J.V."/>
            <person name="Caskin T.P."/>
            <person name="Diamond M."/>
            <person name="Durham M.E."/>
            <person name="Foxe J.M."/>
            <person name="Go M."/>
            <person name="Henderson B.A."/>
            <person name="Jones I.B."/>
            <person name="McGettigan J.A."/>
            <person name="Micheletti S.J."/>
            <person name="Nasrallah M.E."/>
            <person name="Ortiz D."/>
            <person name="Piller C.R."/>
            <person name="Privatt S.R."/>
            <person name="Schneider S.L."/>
            <person name="Sharp S."/>
            <person name="Smith T.C."/>
            <person name="Stanton J.D."/>
            <person name="Ullery H.E."/>
            <person name="Wilson R.J."/>
            <person name="Serrano M.G."/>
            <person name="Buck G."/>
            <person name="Lee V."/>
            <person name="Wang Y."/>
            <person name="Carvalho R."/>
            <person name="Voegtly L."/>
            <person name="Shi R."/>
            <person name="Duckworth R."/>
            <person name="Johnson A."/>
            <person name="Loviza R."/>
            <person name="Walstead R."/>
            <person name="Shah Z."/>
            <person name="Kiflezghi M."/>
            <person name="Wade K."/>
            <person name="Ball S.L."/>
            <person name="Bradley K.W."/>
            <person name="Asai D.J."/>
            <person name="Bowman C.A."/>
            <person name="Russell D.A."/>
            <person name="Pope W.H."/>
            <person name="Jacobs-Sera D."/>
            <person name="Hendrix R.W."/>
            <person name="Hatfull G.F."/>
        </authorList>
    </citation>
    <scope>NUCLEOTIDE SEQUENCE [LARGE SCALE GENOMIC DNA]</scope>
    <source>
        <strain evidence="2 3">DSM 27710</strain>
    </source>
</reference>
<dbReference type="InterPro" id="IPR050553">
    <property type="entry name" value="Thioredoxin_ResA/DsbE_sf"/>
</dbReference>
<dbReference type="GO" id="GO:0016491">
    <property type="term" value="F:oxidoreductase activity"/>
    <property type="evidence" value="ECO:0007669"/>
    <property type="project" value="InterPro"/>
</dbReference>
<dbReference type="RefSeq" id="WP_050725846.1">
    <property type="nucleotide sequence ID" value="NZ_CP012332.1"/>
</dbReference>
<dbReference type="InterPro" id="IPR000866">
    <property type="entry name" value="AhpC/TSA"/>
</dbReference>
<dbReference type="Gene3D" id="3.40.30.10">
    <property type="entry name" value="Glutaredoxin"/>
    <property type="match status" value="1"/>
</dbReference>
<dbReference type="Proteomes" id="UP000055590">
    <property type="component" value="Chromosome"/>
</dbReference>
<feature type="domain" description="Thioredoxin" evidence="1">
    <location>
        <begin position="46"/>
        <end position="196"/>
    </location>
</feature>
<dbReference type="CDD" id="cd02966">
    <property type="entry name" value="TlpA_like_family"/>
    <property type="match status" value="1"/>
</dbReference>
<evidence type="ECO:0000313" key="2">
    <source>
        <dbReference type="EMBL" id="AKU91548.1"/>
    </source>
</evidence>
<dbReference type="GO" id="GO:0016209">
    <property type="term" value="F:antioxidant activity"/>
    <property type="evidence" value="ECO:0007669"/>
    <property type="project" value="InterPro"/>
</dbReference>
<accession>A0A0K1PDD0</accession>